<feature type="transmembrane region" description="Helical" evidence="1">
    <location>
        <begin position="125"/>
        <end position="152"/>
    </location>
</feature>
<proteinExistence type="predicted"/>
<feature type="domain" description="DUF3592" evidence="2">
    <location>
        <begin position="199"/>
        <end position="289"/>
    </location>
</feature>
<evidence type="ECO:0000259" key="2">
    <source>
        <dbReference type="Pfam" id="PF12158"/>
    </source>
</evidence>
<feature type="transmembrane region" description="Helical" evidence="1">
    <location>
        <begin position="164"/>
        <end position="185"/>
    </location>
</feature>
<dbReference type="Pfam" id="PF12158">
    <property type="entry name" value="DUF3592"/>
    <property type="match status" value="2"/>
</dbReference>
<sequence>MLLAPLGLILVAAAYKTLQVRAAREWPSAPGKVVISSSEVREVRVIDRDREDNYRTEQRNFANIVYEYSVAGKKLRNNRVSIGEDRGNFQVAETIAKYPAGAIVMVYYNPLHPHEAVLERDLPKGLWGCLGIGTAIIVAVVFGSAIGLHRLGEFVSTRLADPKLSALVVGLGAFGFVTALFALALHRQASLARQWPVVSGTIRTSGLERFVGTPSERLERGQIMFQAKVTFAYRYDGVAYVSEAASLGGKVTSTSSGLVQRFARKYPDGATVKVYVNPANPSEATLEPRAGFVWVLWLLVAAFWAGAFYIATHG</sequence>
<organism evidence="3 4">
    <name type="scientific">Bradyrhizobium sediminis</name>
    <dbReference type="NCBI Taxonomy" id="2840469"/>
    <lineage>
        <taxon>Bacteria</taxon>
        <taxon>Pseudomonadati</taxon>
        <taxon>Pseudomonadota</taxon>
        <taxon>Alphaproteobacteria</taxon>
        <taxon>Hyphomicrobiales</taxon>
        <taxon>Nitrobacteraceae</taxon>
        <taxon>Bradyrhizobium</taxon>
    </lineage>
</organism>
<evidence type="ECO:0000313" key="4">
    <source>
        <dbReference type="Proteomes" id="UP000680839"/>
    </source>
</evidence>
<dbReference type="AlphaFoldDB" id="A0A975NIF8"/>
<protein>
    <submittedName>
        <fullName evidence="3">DUF3592 domain-containing protein</fullName>
    </submittedName>
</protein>
<keyword evidence="1" id="KW-0812">Transmembrane</keyword>
<reference evidence="3" key="1">
    <citation type="submission" date="2021-06" db="EMBL/GenBank/DDBJ databases">
        <title>Bradyrhizobium sp. S2-20-1 Genome sequencing.</title>
        <authorList>
            <person name="Jin L."/>
        </authorList>
    </citation>
    <scope>NUCLEOTIDE SEQUENCE</scope>
    <source>
        <strain evidence="3">S2-20-1</strain>
    </source>
</reference>
<dbReference type="Proteomes" id="UP000680839">
    <property type="component" value="Chromosome"/>
</dbReference>
<dbReference type="EMBL" id="CP076134">
    <property type="protein sequence ID" value="QWG15667.1"/>
    <property type="molecule type" value="Genomic_DNA"/>
</dbReference>
<feature type="domain" description="DUF3592" evidence="2">
    <location>
        <begin position="30"/>
        <end position="122"/>
    </location>
</feature>
<accession>A0A975NIF8</accession>
<evidence type="ECO:0000313" key="3">
    <source>
        <dbReference type="EMBL" id="QWG15667.1"/>
    </source>
</evidence>
<keyword evidence="1" id="KW-0472">Membrane</keyword>
<dbReference type="InterPro" id="IPR021994">
    <property type="entry name" value="DUF3592"/>
</dbReference>
<feature type="transmembrane region" description="Helical" evidence="1">
    <location>
        <begin position="291"/>
        <end position="311"/>
    </location>
</feature>
<name>A0A975NIF8_9BRAD</name>
<evidence type="ECO:0000256" key="1">
    <source>
        <dbReference type="SAM" id="Phobius"/>
    </source>
</evidence>
<gene>
    <name evidence="3" type="ORF">KMZ29_05550</name>
</gene>
<keyword evidence="1" id="KW-1133">Transmembrane helix</keyword>